<keyword evidence="1" id="KW-0406">Ion transport</keyword>
<comment type="function">
    <text evidence="1">Mechanosensitive channel that participates in the regulation of osmotic pressure changes within the cell, opening in response to stretch forces in the membrane lipid bilayer, without the need for other proteins. Contributes to normal resistance to hypoosmotic shock. Forms an ion channel of 1.0 nanosiemens conductance with a slight preference for anions.</text>
</comment>
<keyword evidence="1" id="KW-1003">Cell membrane</keyword>
<dbReference type="InterPro" id="IPR008910">
    <property type="entry name" value="MSC_TM_helix"/>
</dbReference>
<feature type="transmembrane region" description="Helical" evidence="1">
    <location>
        <begin position="111"/>
        <end position="133"/>
    </location>
</feature>
<sequence length="543" mass="57027">MQPATWQDSLRTSLGVYLPSILGALAIVLIGWLVALALSAATRNMLARFGTNQRLATHAGSSVNVEHIASRVVFWAVLLLALIGAFSVLRVEGVSGPLSTLATTVMMYLPRLLLAIGLAALAWLVATVVRSIVNRALGATKLDERLSQSAEMQPISQTMGNVAYWLVLLLFLPAIVGTLQIEGLMEPLTGMTSSLLGILPNLFAAVVIAVVGWIIAKAVRGLVTNLLAATGIDRFSQGHEATRGMKLSQLGGTLAFILVIVPTLIAALDALQIEAISAPLTGMLEIFLYAVPNVLAAAVILLIAWFLGRFVAELVTRLLSNLGFDRLPERIGLGHAFASSSSTMDTSASVASVRTTAGTMGEATEIHITPTDPSGAQPAVGAPAPSAVRASHISLSELGGRVALFFIMLFATVEAASLLGFEGVHDLLETFIEFGANVLLGLIIFVVGYWLADLAANAIQRANRDNSVGLARIARVAILGLVIAMGLRAMGIADEIVNLAFGLVLGAVAVAVALAFGLGGRDAAGRIAQRWADQYIDRDQPPR</sequence>
<comment type="subcellular location">
    <subcellularLocation>
        <location evidence="1">Cell inner membrane</location>
        <topology evidence="1">Multi-pass membrane protein</topology>
    </subcellularLocation>
</comment>
<reference evidence="2 3" key="1">
    <citation type="submission" date="2024-09" db="EMBL/GenBank/DDBJ databases">
        <authorList>
            <person name="Sun Q."/>
            <person name="Mori K."/>
        </authorList>
    </citation>
    <scope>NUCLEOTIDE SEQUENCE [LARGE SCALE GENOMIC DNA]</scope>
    <source>
        <strain evidence="2 3">KCTC 23076</strain>
    </source>
</reference>
<dbReference type="Proteomes" id="UP001589896">
    <property type="component" value="Unassembled WGS sequence"/>
</dbReference>
<feature type="transmembrane region" description="Helical" evidence="1">
    <location>
        <begin position="162"/>
        <end position="181"/>
    </location>
</feature>
<keyword evidence="1" id="KW-0997">Cell inner membrane</keyword>
<proteinExistence type="inferred from homology"/>
<dbReference type="NCBIfam" id="NF033912">
    <property type="entry name" value="msc"/>
    <property type="match status" value="1"/>
</dbReference>
<feature type="transmembrane region" description="Helical" evidence="1">
    <location>
        <begin position="431"/>
        <end position="452"/>
    </location>
</feature>
<feature type="transmembrane region" description="Helical" evidence="1">
    <location>
        <begin position="499"/>
        <end position="520"/>
    </location>
</feature>
<keyword evidence="3" id="KW-1185">Reference proteome</keyword>
<keyword evidence="1" id="KW-0472">Membrane</keyword>
<keyword evidence="1" id="KW-0813">Transport</keyword>
<evidence type="ECO:0000313" key="3">
    <source>
        <dbReference type="Proteomes" id="UP001589896"/>
    </source>
</evidence>
<keyword evidence="1" id="KW-0407">Ion channel</keyword>
<dbReference type="Gene3D" id="1.10.287.1260">
    <property type="match status" value="1"/>
</dbReference>
<gene>
    <name evidence="2" type="ORF">ACFFGH_19190</name>
</gene>
<feature type="transmembrane region" description="Helical" evidence="1">
    <location>
        <begin position="193"/>
        <end position="216"/>
    </location>
</feature>
<dbReference type="RefSeq" id="WP_386671212.1">
    <property type="nucleotide sequence ID" value="NZ_JBHLTG010000004.1"/>
</dbReference>
<feature type="transmembrane region" description="Helical" evidence="1">
    <location>
        <begin position="473"/>
        <end position="493"/>
    </location>
</feature>
<dbReference type="EMBL" id="JBHLTG010000004">
    <property type="protein sequence ID" value="MFC0679967.1"/>
    <property type="molecule type" value="Genomic_DNA"/>
</dbReference>
<dbReference type="Pfam" id="PF05552">
    <property type="entry name" value="MS_channel_1st_1"/>
    <property type="match status" value="5"/>
</dbReference>
<dbReference type="PANTHER" id="PTHR30221:SF1">
    <property type="entry name" value="SMALL-CONDUCTANCE MECHANOSENSITIVE CHANNEL"/>
    <property type="match status" value="1"/>
</dbReference>
<feature type="transmembrane region" description="Helical" evidence="1">
    <location>
        <begin position="398"/>
        <end position="419"/>
    </location>
</feature>
<keyword evidence="1" id="KW-0812">Transmembrane</keyword>
<protein>
    <recommendedName>
        <fullName evidence="1">Small-conductance mechanosensitive channel</fullName>
    </recommendedName>
</protein>
<comment type="similarity">
    <text evidence="1">Belongs to the MscS (TC 1.A.23) family.</text>
</comment>
<accession>A0ABV6RSK6</accession>
<evidence type="ECO:0000313" key="2">
    <source>
        <dbReference type="EMBL" id="MFC0679967.1"/>
    </source>
</evidence>
<comment type="caution">
    <text evidence="1">Lacks conserved residue(s) required for the propagation of feature annotation.</text>
</comment>
<evidence type="ECO:0000256" key="1">
    <source>
        <dbReference type="RuleBase" id="RU369025"/>
    </source>
</evidence>
<keyword evidence="1" id="KW-1133">Transmembrane helix</keyword>
<comment type="subunit">
    <text evidence="1">Homoheptamer.</text>
</comment>
<feature type="transmembrane region" description="Helical" evidence="1">
    <location>
        <begin position="286"/>
        <end position="307"/>
    </location>
</feature>
<dbReference type="InterPro" id="IPR045275">
    <property type="entry name" value="MscS_archaea/bacteria_type"/>
</dbReference>
<organism evidence="2 3">
    <name type="scientific">Lysobacter korlensis</name>
    <dbReference type="NCBI Taxonomy" id="553636"/>
    <lineage>
        <taxon>Bacteria</taxon>
        <taxon>Pseudomonadati</taxon>
        <taxon>Pseudomonadota</taxon>
        <taxon>Gammaproteobacteria</taxon>
        <taxon>Lysobacterales</taxon>
        <taxon>Lysobacteraceae</taxon>
        <taxon>Lysobacter</taxon>
    </lineage>
</organism>
<comment type="caution">
    <text evidence="2">The sequence shown here is derived from an EMBL/GenBank/DDBJ whole genome shotgun (WGS) entry which is preliminary data.</text>
</comment>
<feature type="transmembrane region" description="Helical" evidence="1">
    <location>
        <begin position="72"/>
        <end position="91"/>
    </location>
</feature>
<feature type="transmembrane region" description="Helical" evidence="1">
    <location>
        <begin position="247"/>
        <end position="266"/>
    </location>
</feature>
<dbReference type="PANTHER" id="PTHR30221">
    <property type="entry name" value="SMALL-CONDUCTANCE MECHANOSENSITIVE CHANNEL"/>
    <property type="match status" value="1"/>
</dbReference>
<name>A0ABV6RSK6_9GAMM</name>
<feature type="transmembrane region" description="Helical" evidence="1">
    <location>
        <begin position="16"/>
        <end position="38"/>
    </location>
</feature>